<evidence type="ECO:0000313" key="2">
    <source>
        <dbReference type="Proteomes" id="UP000023152"/>
    </source>
</evidence>
<comment type="caution">
    <text evidence="1">The sequence shown here is derived from an EMBL/GenBank/DDBJ whole genome shotgun (WGS) entry which is preliminary data.</text>
</comment>
<protein>
    <submittedName>
        <fullName evidence="1">Uncharacterized protein</fullName>
    </submittedName>
</protein>
<evidence type="ECO:0000313" key="1">
    <source>
        <dbReference type="EMBL" id="ETO23274.1"/>
    </source>
</evidence>
<sequence length="177" mass="19918">MSLKNGNATSVDALEKKCTLDNSWDLDISSLSAQVCPVQQIDAPKLAMGGTASIHTIINKSRFKCFVKQTSVSSLDRKLIRSATLTCDGQLKSLEFYLSFIDLHIFRNMLKNFRETFTPSKNEPLKVRIARLVPEEMDLKNLFDRLKGNQVPRGAMLRSADALAHRLSHRKGVLQKQ</sequence>
<dbReference type="Proteomes" id="UP000023152">
    <property type="component" value="Unassembled WGS sequence"/>
</dbReference>
<reference evidence="1 2" key="1">
    <citation type="journal article" date="2013" name="Curr. Biol.">
        <title>The Genome of the Foraminiferan Reticulomyxa filosa.</title>
        <authorList>
            <person name="Glockner G."/>
            <person name="Hulsmann N."/>
            <person name="Schleicher M."/>
            <person name="Noegel A.A."/>
            <person name="Eichinger L."/>
            <person name="Gallinger C."/>
            <person name="Pawlowski J."/>
            <person name="Sierra R."/>
            <person name="Euteneuer U."/>
            <person name="Pillet L."/>
            <person name="Moustafa A."/>
            <person name="Platzer M."/>
            <person name="Groth M."/>
            <person name="Szafranski K."/>
            <person name="Schliwa M."/>
        </authorList>
    </citation>
    <scope>NUCLEOTIDE SEQUENCE [LARGE SCALE GENOMIC DNA]</scope>
</reference>
<accession>X6NBW0</accession>
<proteinExistence type="predicted"/>
<name>X6NBW0_RETFI</name>
<dbReference type="AlphaFoldDB" id="X6NBW0"/>
<dbReference type="EMBL" id="ASPP01010072">
    <property type="protein sequence ID" value="ETO23274.1"/>
    <property type="molecule type" value="Genomic_DNA"/>
</dbReference>
<gene>
    <name evidence="1" type="ORF">RFI_13907</name>
</gene>
<keyword evidence="2" id="KW-1185">Reference proteome</keyword>
<organism evidence="1 2">
    <name type="scientific">Reticulomyxa filosa</name>
    <dbReference type="NCBI Taxonomy" id="46433"/>
    <lineage>
        <taxon>Eukaryota</taxon>
        <taxon>Sar</taxon>
        <taxon>Rhizaria</taxon>
        <taxon>Retaria</taxon>
        <taxon>Foraminifera</taxon>
        <taxon>Monothalamids</taxon>
        <taxon>Reticulomyxidae</taxon>
        <taxon>Reticulomyxa</taxon>
    </lineage>
</organism>